<protein>
    <submittedName>
        <fullName evidence="1">Uncharacterized protein</fullName>
    </submittedName>
</protein>
<dbReference type="AlphaFoldDB" id="A0AAV2F2B3"/>
<keyword evidence="2" id="KW-1185">Reference proteome</keyword>
<sequence>MKEVGGKHFLNETSTVFWDYADIDELSVLDLPGIYAVCGGTIKDPKFFWKSPCNDAMSEIANEENILSMSIAANDEGRVIELYDFSVNDLEDILDSEVEEMEVASLIRKGENGAGDDMLSDSDYHEYEDNDYL</sequence>
<evidence type="ECO:0000313" key="1">
    <source>
        <dbReference type="EMBL" id="CAL1392182.1"/>
    </source>
</evidence>
<proteinExistence type="predicted"/>
<accession>A0AAV2F2B3</accession>
<dbReference type="Proteomes" id="UP001497516">
    <property type="component" value="Chromosome 6"/>
</dbReference>
<evidence type="ECO:0000313" key="2">
    <source>
        <dbReference type="Proteomes" id="UP001497516"/>
    </source>
</evidence>
<gene>
    <name evidence="1" type="ORF">LTRI10_LOCUS32848</name>
</gene>
<organism evidence="1 2">
    <name type="scientific">Linum trigynum</name>
    <dbReference type="NCBI Taxonomy" id="586398"/>
    <lineage>
        <taxon>Eukaryota</taxon>
        <taxon>Viridiplantae</taxon>
        <taxon>Streptophyta</taxon>
        <taxon>Embryophyta</taxon>
        <taxon>Tracheophyta</taxon>
        <taxon>Spermatophyta</taxon>
        <taxon>Magnoliopsida</taxon>
        <taxon>eudicotyledons</taxon>
        <taxon>Gunneridae</taxon>
        <taxon>Pentapetalae</taxon>
        <taxon>rosids</taxon>
        <taxon>fabids</taxon>
        <taxon>Malpighiales</taxon>
        <taxon>Linaceae</taxon>
        <taxon>Linum</taxon>
    </lineage>
</organism>
<reference evidence="1 2" key="1">
    <citation type="submission" date="2024-04" db="EMBL/GenBank/DDBJ databases">
        <authorList>
            <person name="Fracassetti M."/>
        </authorList>
    </citation>
    <scope>NUCLEOTIDE SEQUENCE [LARGE SCALE GENOMIC DNA]</scope>
</reference>
<name>A0AAV2F2B3_9ROSI</name>
<dbReference type="EMBL" id="OZ034819">
    <property type="protein sequence ID" value="CAL1392182.1"/>
    <property type="molecule type" value="Genomic_DNA"/>
</dbReference>